<dbReference type="GO" id="GO:0005261">
    <property type="term" value="F:monoatomic cation channel activity"/>
    <property type="evidence" value="ECO:0007669"/>
    <property type="project" value="TreeGrafter"/>
</dbReference>
<dbReference type="InterPro" id="IPR013783">
    <property type="entry name" value="Ig-like_fold"/>
</dbReference>
<dbReference type="Gene3D" id="2.60.40.740">
    <property type="match status" value="1"/>
</dbReference>
<dbReference type="EMBL" id="SUPL01000004">
    <property type="protein sequence ID" value="TJY36020.1"/>
    <property type="molecule type" value="Genomic_DNA"/>
</dbReference>
<organism evidence="7 8">
    <name type="scientific">Pontimicrobium aquaticum</name>
    <dbReference type="NCBI Taxonomy" id="2565367"/>
    <lineage>
        <taxon>Bacteria</taxon>
        <taxon>Pseudomonadati</taxon>
        <taxon>Bacteroidota</taxon>
        <taxon>Flavobacteriia</taxon>
        <taxon>Flavobacteriales</taxon>
        <taxon>Flavobacteriaceae</taxon>
        <taxon>Pontimicrobium</taxon>
    </lineage>
</organism>
<dbReference type="Pfam" id="PF00801">
    <property type="entry name" value="PKD"/>
    <property type="match status" value="1"/>
</dbReference>
<evidence type="ECO:0000256" key="5">
    <source>
        <dbReference type="ARBA" id="ARBA00023136"/>
    </source>
</evidence>
<dbReference type="CDD" id="cd00146">
    <property type="entry name" value="PKD"/>
    <property type="match status" value="4"/>
</dbReference>
<evidence type="ECO:0000256" key="4">
    <source>
        <dbReference type="ARBA" id="ARBA00022989"/>
    </source>
</evidence>
<dbReference type="InterPro" id="IPR022409">
    <property type="entry name" value="PKD/Chitinase_dom"/>
</dbReference>
<proteinExistence type="predicted"/>
<accession>A0A4U0EW18</accession>
<sequence length="1455" mass="156698">MSKNKTHVFTALFFLIIVISIFGLSKKNLTDHLKALNSHFKVFAPVVDFNFNNDGACSGTPITFTPNVVGDAPFIYDWDFGNANTSTESNPSHTFEALGCGTLNQNVTLTVTDSNGLSASVTKSISIQEKPDLAFTNLNAPGGSSAPFEKCGDNNFDLEYTINVDNVSNSTACITSYNIDWGDGSTETNIAFPIAHTYTQLGSFNMTITGIGANCNNSITYVVKNSNNPIGALVTPGNTTNLCLPVAPMEFAIGSWALNPSDTNYRVDYGDGTVVNYSQAQLESSIYYNSSNPPASQDFPIPHTFTSFNCPSGDIVTLTITTSCGQSVLTAGPIIILDAPITNFSVTNIACANTPVYFNNTTIAGYTNDCSTVDVYTWDFGDGSPTSNAVNPSHVYTTPGTYTATLSSVTPCGIGATVSRTICVEPILEPNFTFDNACVSEVFQITNTTDTSQSCGTETYRWEMISYSEAYCGEEPERWYFTNGTNSYSREPAINFITPGIYYLRLTTRNSCGIDRHITKRIDVKKKPVISLEPISNFCESATIYPVGRIEETCSPSSEITYSWSFPGGSPSTSNQLDPGQINYSSSGNYTVTFSVSNSCGTTTVSDTFSVDLDLSPIISDKSIEICSGETFVVNPNNSGTDNVPAGTRYTWSTPVVSPAGAVSGASAQSTPRSNISQTLINNTNFPATVTYTVSPVSGACLGPDFTITVTVNPTINVDSTIINNSCFESDDASINITISGGIPFSTGNPYNITWTGPNGFTSTNEYITNLEPGNYTLSITDDGNCPFTTTYTITEPGLFRFTGNKTDISCFGANDGRINLNVYGGVPAYTYSWTKDGNPYAISEDLNNLGPGVYEVTITETNNCGILTEAYTIIEPPLLQASLVNQVNIECYGAFTGEISVEVTGGRATEITPGVFNYRYLWTGPNGFTSSNEDLINVEAGTYNLTVTDNSGCTDTLQVTLLQNPEIQIDYTITEIICYNDDSGGITINNITGGVPPYEPVQWSNLGTGMSQQNLSAGTYTITITDALGCIRVFPITIDNAPVFEINPDVRQISCYGENDGSIKLNLIGGATPVTLVWDDNSTAGDERNNIGPGTYTATITDALNCEITETFTISEPDELEMSASITDALDCDDVNSGAIDLSVTGGTLPLSIRWSNNATTEDLTNTPPGNYTVTITDANGCEITETFEVKRFDPLDAPIEVITNFDCDTRYVDQTFIAHPEGGVPPYQLSWSSGTITGANNEIMNTDENGLVILTIVDSLGCSRDISVQVDTPVLGDADFETSSIGYSVYGLYAIQDPIQFTNLATGDFVSVIWDFGDGNFSDEENPVHSYVNVGTYTVLQTVTYPFGCTYSRTITLDVEKGYSLIMPNAFTPNNDGVNDYFTPSFLGLSDMTLNIYDTWGGVIYSESGEDIRGWNGKVNDLDSENGNYYYKFIAKTFYGATVTKEGPIVLIK</sequence>
<keyword evidence="3" id="KW-0677">Repeat</keyword>
<keyword evidence="8" id="KW-1185">Reference proteome</keyword>
<feature type="domain" description="PKD" evidence="6">
    <location>
        <begin position="376"/>
        <end position="425"/>
    </location>
</feature>
<dbReference type="NCBIfam" id="TIGR04131">
    <property type="entry name" value="Bac_Flav_CTERM"/>
    <property type="match status" value="1"/>
</dbReference>
<evidence type="ECO:0000313" key="7">
    <source>
        <dbReference type="EMBL" id="TJY36020.1"/>
    </source>
</evidence>
<dbReference type="Proteomes" id="UP000307657">
    <property type="component" value="Unassembled WGS sequence"/>
</dbReference>
<keyword evidence="2" id="KW-0812">Transmembrane</keyword>
<keyword evidence="4" id="KW-1133">Transmembrane helix</keyword>
<feature type="domain" description="PKD" evidence="6">
    <location>
        <begin position="551"/>
        <end position="618"/>
    </location>
</feature>
<evidence type="ECO:0000313" key="8">
    <source>
        <dbReference type="Proteomes" id="UP000307657"/>
    </source>
</evidence>
<dbReference type="InterPro" id="IPR025667">
    <property type="entry name" value="SprB_repeat"/>
</dbReference>
<dbReference type="SMART" id="SM00089">
    <property type="entry name" value="PKD"/>
    <property type="match status" value="5"/>
</dbReference>
<dbReference type="PANTHER" id="PTHR46730:SF1">
    <property type="entry name" value="PLAT DOMAIN-CONTAINING PROTEIN"/>
    <property type="match status" value="1"/>
</dbReference>
<comment type="caution">
    <text evidence="7">The sequence shown here is derived from an EMBL/GenBank/DDBJ whole genome shotgun (WGS) entry which is preliminary data.</text>
</comment>
<dbReference type="Pfam" id="PF13585">
    <property type="entry name" value="CHU_C"/>
    <property type="match status" value="1"/>
</dbReference>
<comment type="subcellular location">
    <subcellularLocation>
        <location evidence="1">Membrane</location>
        <topology evidence="1">Multi-pass membrane protein</topology>
    </subcellularLocation>
</comment>
<dbReference type="GO" id="GO:0006816">
    <property type="term" value="P:calcium ion transport"/>
    <property type="evidence" value="ECO:0007669"/>
    <property type="project" value="TreeGrafter"/>
</dbReference>
<dbReference type="Pfam" id="PF18911">
    <property type="entry name" value="PKD_4"/>
    <property type="match status" value="3"/>
</dbReference>
<evidence type="ECO:0000259" key="6">
    <source>
        <dbReference type="PROSITE" id="PS50093"/>
    </source>
</evidence>
<dbReference type="Gene3D" id="2.60.40.10">
    <property type="entry name" value="Immunoglobulins"/>
    <property type="match status" value="8"/>
</dbReference>
<reference evidence="7 8" key="1">
    <citation type="submission" date="2019-04" db="EMBL/GenBank/DDBJ databases">
        <title>Lacinutrix sp. nov., isolated from marine water.</title>
        <authorList>
            <person name="Kim W."/>
        </authorList>
    </citation>
    <scope>NUCLEOTIDE SEQUENCE [LARGE SCALE GENOMIC DNA]</scope>
    <source>
        <strain evidence="7 8">CAU 1491</strain>
    </source>
</reference>
<dbReference type="GO" id="GO:0005886">
    <property type="term" value="C:plasma membrane"/>
    <property type="evidence" value="ECO:0007669"/>
    <property type="project" value="TreeGrafter"/>
</dbReference>
<dbReference type="RefSeq" id="WP_136843289.1">
    <property type="nucleotide sequence ID" value="NZ_SUPL01000004.1"/>
</dbReference>
<dbReference type="InterPro" id="IPR000601">
    <property type="entry name" value="PKD_dom"/>
</dbReference>
<dbReference type="SUPFAM" id="SSF49299">
    <property type="entry name" value="PKD domain"/>
    <property type="match status" value="6"/>
</dbReference>
<feature type="domain" description="PKD" evidence="6">
    <location>
        <begin position="1301"/>
        <end position="1366"/>
    </location>
</feature>
<dbReference type="Pfam" id="PF13573">
    <property type="entry name" value="SprB"/>
    <property type="match status" value="4"/>
</dbReference>
<feature type="domain" description="PKD" evidence="6">
    <location>
        <begin position="45"/>
        <end position="122"/>
    </location>
</feature>
<dbReference type="OrthoDB" id="607469at2"/>
<name>A0A4U0EW18_9FLAO</name>
<keyword evidence="5" id="KW-0472">Membrane</keyword>
<gene>
    <name evidence="7" type="ORF">E5167_09165</name>
</gene>
<protein>
    <submittedName>
        <fullName evidence="7">PKD domain-containing protein</fullName>
    </submittedName>
</protein>
<dbReference type="InterPro" id="IPR045828">
    <property type="entry name" value="PKD_Bacteroidetes"/>
</dbReference>
<evidence type="ECO:0000256" key="2">
    <source>
        <dbReference type="ARBA" id="ARBA00022692"/>
    </source>
</evidence>
<dbReference type="Pfam" id="PF19406">
    <property type="entry name" value="PKD_5"/>
    <property type="match status" value="1"/>
</dbReference>
<dbReference type="PROSITE" id="PS50093">
    <property type="entry name" value="PKD"/>
    <property type="match status" value="4"/>
</dbReference>
<evidence type="ECO:0000256" key="3">
    <source>
        <dbReference type="ARBA" id="ARBA00022737"/>
    </source>
</evidence>
<dbReference type="InterPro" id="IPR026341">
    <property type="entry name" value="T9SS_type_B"/>
</dbReference>
<dbReference type="PANTHER" id="PTHR46730">
    <property type="entry name" value="POLYCYSTIN-1"/>
    <property type="match status" value="1"/>
</dbReference>
<dbReference type="InterPro" id="IPR035986">
    <property type="entry name" value="PKD_dom_sf"/>
</dbReference>
<evidence type="ECO:0000256" key="1">
    <source>
        <dbReference type="ARBA" id="ARBA00004141"/>
    </source>
</evidence>